<protein>
    <recommendedName>
        <fullName evidence="2">YaiO beta-barrel domain-containing protein</fullName>
    </recommendedName>
</protein>
<feature type="domain" description="YaiO beta-barrel" evidence="2">
    <location>
        <begin position="50"/>
        <end position="225"/>
    </location>
</feature>
<dbReference type="EMBL" id="BMIG01000016">
    <property type="protein sequence ID" value="GGB10769.1"/>
    <property type="molecule type" value="Genomic_DNA"/>
</dbReference>
<evidence type="ECO:0000256" key="1">
    <source>
        <dbReference type="SAM" id="SignalP"/>
    </source>
</evidence>
<feature type="chain" id="PRO_5036803976" description="YaiO beta-barrel domain-containing protein" evidence="1">
    <location>
        <begin position="23"/>
        <end position="281"/>
    </location>
</feature>
<evidence type="ECO:0000259" key="2">
    <source>
        <dbReference type="Pfam" id="PF19413"/>
    </source>
</evidence>
<evidence type="ECO:0000313" key="3">
    <source>
        <dbReference type="EMBL" id="GGB10769.1"/>
    </source>
</evidence>
<reference evidence="3" key="2">
    <citation type="submission" date="2020-09" db="EMBL/GenBank/DDBJ databases">
        <authorList>
            <person name="Sun Q."/>
            <person name="Zhou Y."/>
        </authorList>
    </citation>
    <scope>NUCLEOTIDE SEQUENCE</scope>
    <source>
        <strain evidence="3">CGMCC 1.15322</strain>
    </source>
</reference>
<dbReference type="Pfam" id="PF19413">
    <property type="entry name" value="YaiO"/>
    <property type="match status" value="1"/>
</dbReference>
<comment type="caution">
    <text evidence="3">The sequence shown here is derived from an EMBL/GenBank/DDBJ whole genome shotgun (WGS) entry which is preliminary data.</text>
</comment>
<dbReference type="Proteomes" id="UP000620596">
    <property type="component" value="Unassembled WGS sequence"/>
</dbReference>
<evidence type="ECO:0000313" key="4">
    <source>
        <dbReference type="Proteomes" id="UP000620596"/>
    </source>
</evidence>
<name>A0A916WM05_9BURK</name>
<sequence>MLRISPVVALLGLLLPMAAALAQTQTQTAAPSRVGVMPAQPAPAGTPLQRSLELSATGQNLSGGIGNWRDVTLRGTYGLPSHVLQGELSQNHRFGVDGTFVGLSDTYTFNEDWHGSVAVGAGDGAFYLPKFRVDATLYRKFLPGRNLVGSVGVGYYDAPTGYTDRSVSLGAAYYFETPWIVEGGVRMNTSNPGSVKSQQQFVALTYGRAKQNLVTGRYGWGSEGYLAVAAGAQLVNFDSREASLSWRHWLNSSTGVLVGVNRYINPSYRRSGVTVGIFHDF</sequence>
<proteinExistence type="predicted"/>
<dbReference type="NCBIfam" id="TIGR04390">
    <property type="entry name" value="OMP_YaiO_dom"/>
    <property type="match status" value="1"/>
</dbReference>
<feature type="signal peptide" evidence="1">
    <location>
        <begin position="1"/>
        <end position="22"/>
    </location>
</feature>
<gene>
    <name evidence="3" type="ORF">GCM10011496_34630</name>
</gene>
<dbReference type="AlphaFoldDB" id="A0A916WM05"/>
<dbReference type="InterPro" id="IPR030887">
    <property type="entry name" value="Beta-barrel_YaiO"/>
</dbReference>
<keyword evidence="4" id="KW-1185">Reference proteome</keyword>
<dbReference type="RefSeq" id="WP_188709761.1">
    <property type="nucleotide sequence ID" value="NZ_BMIG01000016.1"/>
</dbReference>
<keyword evidence="1" id="KW-0732">Signal</keyword>
<reference evidence="3" key="1">
    <citation type="journal article" date="2014" name="Int. J. Syst. Evol. Microbiol.">
        <title>Complete genome sequence of Corynebacterium casei LMG S-19264T (=DSM 44701T), isolated from a smear-ripened cheese.</title>
        <authorList>
            <consortium name="US DOE Joint Genome Institute (JGI-PGF)"/>
            <person name="Walter F."/>
            <person name="Albersmeier A."/>
            <person name="Kalinowski J."/>
            <person name="Ruckert C."/>
        </authorList>
    </citation>
    <scope>NUCLEOTIDE SEQUENCE</scope>
    <source>
        <strain evidence="3">CGMCC 1.15322</strain>
    </source>
</reference>
<organism evidence="3 4">
    <name type="scientific">Polaromonas eurypsychrophila</name>
    <dbReference type="NCBI Taxonomy" id="1614635"/>
    <lineage>
        <taxon>Bacteria</taxon>
        <taxon>Pseudomonadati</taxon>
        <taxon>Pseudomonadota</taxon>
        <taxon>Betaproteobacteria</taxon>
        <taxon>Burkholderiales</taxon>
        <taxon>Comamonadaceae</taxon>
        <taxon>Polaromonas</taxon>
    </lineage>
</organism>
<accession>A0A916WM05</accession>